<dbReference type="AlphaFoldDB" id="A0AAW5RM10"/>
<name>A0AAW5RM10_AERME</name>
<comment type="caution">
    <text evidence="3">The sequence shown here is derived from an EMBL/GenBank/DDBJ whole genome shotgun (WGS) entry which is preliminary data.</text>
</comment>
<protein>
    <submittedName>
        <fullName evidence="3">Retention module-containing protein</fullName>
    </submittedName>
</protein>
<accession>A0AAW5RM10</accession>
<sequence length="428" mass="43048">MRTEIIDKTVVVSSVEGNVQILLADGSSRPLQPGEILQPGARLNIADDAKLMLAPYDDSPAPADAAPAGPDIPADGQPSSSVANRQAGSPEVSPEIAALQQSILQGVDPTQNFEAAAAGGAPAAGGGGGIGGVAGASGNGGFVVIDRIGDATIAAAGFDTSYDTLPEQNVLQEDDLLPENDLDDLDESAVTLEDQAISGNLLTNSSNSDGPLDASIVSYSWGSNTGISAGVESSLDGIGTLIINADGSYTFTPALNYSGSVPPVNYVVTDGADTDVSILTVTITPVDEPVSLEGLQVDGGEVVLNEAALADGSSPDTANLTKSGVFTFNAADGIQSLALGGVVLISNGQAITSFPQGIPSPLGNQLLVTGISYNPVTGAGTVTYSYTLSDNETHNQPANDTALTESFNVVLTDSDGDSTSASLDVVIL</sequence>
<reference evidence="3" key="1">
    <citation type="submission" date="2022-01" db="EMBL/GenBank/DDBJ databases">
        <title>Comparison of Fish pathogen Aeromonas spp.</title>
        <authorList>
            <person name="Dubey S."/>
            <person name="Sorum H."/>
            <person name="Munangandu H.M."/>
        </authorList>
    </citation>
    <scope>NUCLEOTIDE SEQUENCE</scope>
    <source>
        <strain evidence="3">SD/21-15</strain>
    </source>
</reference>
<evidence type="ECO:0000313" key="4">
    <source>
        <dbReference type="Proteomes" id="UP001208651"/>
    </source>
</evidence>
<dbReference type="InterPro" id="IPR047777">
    <property type="entry name" value="LapA-like_RM"/>
</dbReference>
<dbReference type="RefSeq" id="WP_263684755.1">
    <property type="nucleotide sequence ID" value="NZ_JAJVCY010000007.1"/>
</dbReference>
<feature type="domain" description="Cadherin-like" evidence="2">
    <location>
        <begin position="236"/>
        <end position="283"/>
    </location>
</feature>
<evidence type="ECO:0000259" key="2">
    <source>
        <dbReference type="Pfam" id="PF17892"/>
    </source>
</evidence>
<evidence type="ECO:0000256" key="1">
    <source>
        <dbReference type="SAM" id="MobiDB-lite"/>
    </source>
</evidence>
<dbReference type="InterPro" id="IPR041690">
    <property type="entry name" value="Cadherin_5"/>
</dbReference>
<proteinExistence type="predicted"/>
<dbReference type="EMBL" id="JAJVCY010000007">
    <property type="protein sequence ID" value="MCV3287920.1"/>
    <property type="molecule type" value="Genomic_DNA"/>
</dbReference>
<feature type="region of interest" description="Disordered" evidence="1">
    <location>
        <begin position="54"/>
        <end position="94"/>
    </location>
</feature>
<feature type="compositionally biased region" description="Low complexity" evidence="1">
    <location>
        <begin position="54"/>
        <end position="78"/>
    </location>
</feature>
<dbReference type="NCBIfam" id="NF033682">
    <property type="entry name" value="retention_LapA"/>
    <property type="match status" value="1"/>
</dbReference>
<organism evidence="3 4">
    <name type="scientific">Aeromonas media</name>
    <dbReference type="NCBI Taxonomy" id="651"/>
    <lineage>
        <taxon>Bacteria</taxon>
        <taxon>Pseudomonadati</taxon>
        <taxon>Pseudomonadota</taxon>
        <taxon>Gammaproteobacteria</taxon>
        <taxon>Aeromonadales</taxon>
        <taxon>Aeromonadaceae</taxon>
        <taxon>Aeromonas</taxon>
    </lineage>
</organism>
<feature type="non-terminal residue" evidence="3">
    <location>
        <position position="428"/>
    </location>
</feature>
<evidence type="ECO:0000313" key="3">
    <source>
        <dbReference type="EMBL" id="MCV3287920.1"/>
    </source>
</evidence>
<dbReference type="Pfam" id="PF17892">
    <property type="entry name" value="Cadherin_5"/>
    <property type="match status" value="1"/>
</dbReference>
<dbReference type="Gene3D" id="2.60.40.1200">
    <property type="match status" value="1"/>
</dbReference>
<dbReference type="Proteomes" id="UP001208651">
    <property type="component" value="Unassembled WGS sequence"/>
</dbReference>
<gene>
    <name evidence="3" type="ORF">LZT28_06585</name>
</gene>